<evidence type="ECO:0000256" key="1">
    <source>
        <dbReference type="SAM" id="MobiDB-lite"/>
    </source>
</evidence>
<name>A0A3D8SRL6_9HELO</name>
<dbReference type="Proteomes" id="UP000256645">
    <property type="component" value="Unassembled WGS sequence"/>
</dbReference>
<dbReference type="AlphaFoldDB" id="A0A3D8SRL6"/>
<protein>
    <submittedName>
        <fullName evidence="2">Uncharacterized protein</fullName>
    </submittedName>
</protein>
<comment type="caution">
    <text evidence="2">The sequence shown here is derived from an EMBL/GenBank/DDBJ whole genome shotgun (WGS) entry which is preliminary data.</text>
</comment>
<dbReference type="EMBL" id="PDLM01000001">
    <property type="protein sequence ID" value="RDW88959.1"/>
    <property type="molecule type" value="Genomic_DNA"/>
</dbReference>
<evidence type="ECO:0000313" key="2">
    <source>
        <dbReference type="EMBL" id="RDW88959.1"/>
    </source>
</evidence>
<sequence length="300" mass="33761">MQTFGYFQVSGEFGSTDGLLALGPENSKWIYDDSKTQQSSEIHATPAFPKPYTADTVADYMLSGQHANLTTCTSLETDLGQPYSSISEAEPDAAHPAAEGYGDWIPVDESYRNPPGAMDDIWDRRTQHYQNDEELIQIIEQWLAKIPETARFAHFGSEQHPLATSYSSKPSSLEHDLSSSDEYLGSDEPYYQYQPRSRAASTSSSSPEFLFSDPPEVRQDLIIRRQFRAMKRSDAWKEEAGLGDFEKIVQGHLESGLDGELEDRCAKCDGFLMEGDGHNEKLCQRAIVFVHGNYQFQTVW</sequence>
<accession>A0A3D8SRL6</accession>
<reference evidence="2 3" key="1">
    <citation type="journal article" date="2018" name="IMA Fungus">
        <title>IMA Genome-F 9: Draft genome sequence of Annulohypoxylon stygium, Aspergillus mulundensis, Berkeleyomyces basicola (syn. Thielaviopsis basicola), Ceratocystis smalleyi, two Cercospora beticola strains, Coleophoma cylindrospora, Fusarium fracticaudum, Phialophora cf. hyalina, and Morchella septimelata.</title>
        <authorList>
            <person name="Wingfield B.D."/>
            <person name="Bills G.F."/>
            <person name="Dong Y."/>
            <person name="Huang W."/>
            <person name="Nel W.J."/>
            <person name="Swalarsk-Parry B.S."/>
            <person name="Vaghefi N."/>
            <person name="Wilken P.M."/>
            <person name="An Z."/>
            <person name="de Beer Z.W."/>
            <person name="De Vos L."/>
            <person name="Chen L."/>
            <person name="Duong T.A."/>
            <person name="Gao Y."/>
            <person name="Hammerbacher A."/>
            <person name="Kikkert J.R."/>
            <person name="Li Y."/>
            <person name="Li H."/>
            <person name="Li K."/>
            <person name="Li Q."/>
            <person name="Liu X."/>
            <person name="Ma X."/>
            <person name="Naidoo K."/>
            <person name="Pethybridge S.J."/>
            <person name="Sun J."/>
            <person name="Steenkamp E.T."/>
            <person name="van der Nest M.A."/>
            <person name="van Wyk S."/>
            <person name="Wingfield M.J."/>
            <person name="Xiong C."/>
            <person name="Yue Q."/>
            <person name="Zhang X."/>
        </authorList>
    </citation>
    <scope>NUCLEOTIDE SEQUENCE [LARGE SCALE GENOMIC DNA]</scope>
    <source>
        <strain evidence="2 3">BP6252</strain>
    </source>
</reference>
<organism evidence="2 3">
    <name type="scientific">Coleophoma cylindrospora</name>
    <dbReference type="NCBI Taxonomy" id="1849047"/>
    <lineage>
        <taxon>Eukaryota</taxon>
        <taxon>Fungi</taxon>
        <taxon>Dikarya</taxon>
        <taxon>Ascomycota</taxon>
        <taxon>Pezizomycotina</taxon>
        <taxon>Leotiomycetes</taxon>
        <taxon>Helotiales</taxon>
        <taxon>Dermateaceae</taxon>
        <taxon>Coleophoma</taxon>
    </lineage>
</organism>
<gene>
    <name evidence="2" type="ORF">BP6252_00991</name>
</gene>
<feature type="region of interest" description="Disordered" evidence="1">
    <location>
        <begin position="161"/>
        <end position="189"/>
    </location>
</feature>
<dbReference type="OrthoDB" id="10345295at2759"/>
<evidence type="ECO:0000313" key="3">
    <source>
        <dbReference type="Proteomes" id="UP000256645"/>
    </source>
</evidence>
<proteinExistence type="predicted"/>
<keyword evidence="3" id="KW-1185">Reference proteome</keyword>